<feature type="signal peptide" evidence="1">
    <location>
        <begin position="1"/>
        <end position="19"/>
    </location>
</feature>
<protein>
    <recommendedName>
        <fullName evidence="4">Lipoprotein</fullName>
    </recommendedName>
</protein>
<dbReference type="AlphaFoldDB" id="A0A1M6BW51"/>
<proteinExistence type="predicted"/>
<evidence type="ECO:0008006" key="4">
    <source>
        <dbReference type="Google" id="ProtNLM"/>
    </source>
</evidence>
<accession>A0A1M6BW51</accession>
<keyword evidence="1" id="KW-0732">Signal</keyword>
<dbReference type="Proteomes" id="UP000184241">
    <property type="component" value="Unassembled WGS sequence"/>
</dbReference>
<dbReference type="PROSITE" id="PS51257">
    <property type="entry name" value="PROKAR_LIPOPROTEIN"/>
    <property type="match status" value="1"/>
</dbReference>
<dbReference type="EMBL" id="FQXU01000015">
    <property type="protein sequence ID" value="SHI52853.1"/>
    <property type="molecule type" value="Genomic_DNA"/>
</dbReference>
<organism evidence="2 3">
    <name type="scientific">Clostridium intestinale DSM 6191</name>
    <dbReference type="NCBI Taxonomy" id="1121320"/>
    <lineage>
        <taxon>Bacteria</taxon>
        <taxon>Bacillati</taxon>
        <taxon>Bacillota</taxon>
        <taxon>Clostridia</taxon>
        <taxon>Eubacteriales</taxon>
        <taxon>Clostridiaceae</taxon>
        <taxon>Clostridium</taxon>
    </lineage>
</organism>
<feature type="chain" id="PRO_5039449831" description="Lipoprotein" evidence="1">
    <location>
        <begin position="20"/>
        <end position="185"/>
    </location>
</feature>
<sequence>MKKLLKCSLLMFLSLIVIAGCTGKKIKEEKRRESDEVISNPKVDNETKDTFKIYDVDSNTYELVEPYDLSVKSNESLNKKVDMIVKEIMDRWFVGLEYKTSITKEDNKKIVAIDLVDKGIDTPNGWYSKFQGSTGGRINSKRIINNIIQKDYKGEWVQGVKVLYNGQKAEFEHAPELGKTIYDWI</sequence>
<evidence type="ECO:0000313" key="2">
    <source>
        <dbReference type="EMBL" id="SHI52853.1"/>
    </source>
</evidence>
<dbReference type="RefSeq" id="WP_073022302.1">
    <property type="nucleotide sequence ID" value="NZ_FQXU01000015.1"/>
</dbReference>
<name>A0A1M6BW51_9CLOT</name>
<evidence type="ECO:0000256" key="1">
    <source>
        <dbReference type="SAM" id="SignalP"/>
    </source>
</evidence>
<evidence type="ECO:0000313" key="3">
    <source>
        <dbReference type="Proteomes" id="UP000184241"/>
    </source>
</evidence>
<reference evidence="2 3" key="1">
    <citation type="submission" date="2016-11" db="EMBL/GenBank/DDBJ databases">
        <authorList>
            <person name="Jaros S."/>
            <person name="Januszkiewicz K."/>
            <person name="Wedrychowicz H."/>
        </authorList>
    </citation>
    <scope>NUCLEOTIDE SEQUENCE [LARGE SCALE GENOMIC DNA]</scope>
    <source>
        <strain evidence="2 3">DSM 6191</strain>
    </source>
</reference>
<gene>
    <name evidence="2" type="ORF">SAMN02745941_03959</name>
</gene>